<gene>
    <name evidence="1" type="ORF">A8C56_02925</name>
</gene>
<evidence type="ECO:0000313" key="2">
    <source>
        <dbReference type="Proteomes" id="UP000077667"/>
    </source>
</evidence>
<evidence type="ECO:0000313" key="1">
    <source>
        <dbReference type="EMBL" id="ANH80074.1"/>
    </source>
</evidence>
<dbReference type="KEGG" id="nia:A8C56_02925"/>
<name>A0A1A9I0J2_9BACT</name>
<dbReference type="EMBL" id="CP015772">
    <property type="protein sequence ID" value="ANH80074.1"/>
    <property type="molecule type" value="Genomic_DNA"/>
</dbReference>
<sequence>MTCHACIFQIIKFKAMNTIPFVDFFAPTPNIKTQIAGVKMFYLDGSTSEIELHVPNVTRDGDAYDYAKNHLEAYVCFLSAHYIKIRGYQFYRAYIDDNGVKNISCQIFTPEEIPANKVWHENEGWIDLPKARTPEEYFALRKRGIYLP</sequence>
<protein>
    <submittedName>
        <fullName evidence="1">Uncharacterized protein</fullName>
    </submittedName>
</protein>
<reference evidence="1 2" key="1">
    <citation type="submission" date="2016-05" db="EMBL/GenBank/DDBJ databases">
        <title>Niabella ginsenosidivorans BS26 whole genome sequencing.</title>
        <authorList>
            <person name="Im W.T."/>
            <person name="Siddiqi M.Z."/>
        </authorList>
    </citation>
    <scope>NUCLEOTIDE SEQUENCE [LARGE SCALE GENOMIC DNA]</scope>
    <source>
        <strain evidence="1 2">BS26</strain>
    </source>
</reference>
<dbReference type="Proteomes" id="UP000077667">
    <property type="component" value="Chromosome"/>
</dbReference>
<accession>A0A1A9I0J2</accession>
<dbReference type="STRING" id="1176587.A8C56_02925"/>
<dbReference type="AlphaFoldDB" id="A0A1A9I0J2"/>
<keyword evidence="2" id="KW-1185">Reference proteome</keyword>
<organism evidence="1 2">
    <name type="scientific">Niabella ginsenosidivorans</name>
    <dbReference type="NCBI Taxonomy" id="1176587"/>
    <lineage>
        <taxon>Bacteria</taxon>
        <taxon>Pseudomonadati</taxon>
        <taxon>Bacteroidota</taxon>
        <taxon>Chitinophagia</taxon>
        <taxon>Chitinophagales</taxon>
        <taxon>Chitinophagaceae</taxon>
        <taxon>Niabella</taxon>
    </lineage>
</organism>
<proteinExistence type="predicted"/>